<dbReference type="GO" id="GO:0046872">
    <property type="term" value="F:metal ion binding"/>
    <property type="evidence" value="ECO:0007669"/>
    <property type="project" value="UniProtKB-KW"/>
</dbReference>
<feature type="binding site" evidence="5">
    <location>
        <position position="40"/>
    </location>
    <ligand>
        <name>(2E)-4-hydroxy-3-methylbut-2-enyl diphosphate</name>
        <dbReference type="ChEBI" id="CHEBI:128753"/>
    </ligand>
</feature>
<keyword evidence="5" id="KW-0414">Isoprene biosynthesis</keyword>
<dbReference type="RefSeq" id="WP_158864297.1">
    <property type="nucleotide sequence ID" value="NZ_CP046401.1"/>
</dbReference>
<dbReference type="NCBIfam" id="TIGR00216">
    <property type="entry name" value="ispH_lytB"/>
    <property type="match status" value="1"/>
</dbReference>
<comment type="cofactor">
    <cofactor evidence="5">
        <name>[4Fe-4S] cluster</name>
        <dbReference type="ChEBI" id="CHEBI:49883"/>
    </cofactor>
    <text evidence="5">Binds 1 [4Fe-4S] cluster per subunit.</text>
</comment>
<protein>
    <recommendedName>
        <fullName evidence="5">4-hydroxy-3-methylbut-2-enyl diphosphate reductase</fullName>
        <shortName evidence="5">HMBPP reductase</shortName>
        <ecNumber evidence="5">1.17.7.4</ecNumber>
    </recommendedName>
</protein>
<feature type="binding site" evidence="5">
    <location>
        <position position="269"/>
    </location>
    <ligand>
        <name>dimethylallyl diphosphate</name>
        <dbReference type="ChEBI" id="CHEBI:57623"/>
    </ligand>
</feature>
<dbReference type="Proteomes" id="UP000428260">
    <property type="component" value="Chromosome"/>
</dbReference>
<dbReference type="NCBIfam" id="NF002187">
    <property type="entry name" value="PRK01045.1-1"/>
    <property type="match status" value="1"/>
</dbReference>
<feature type="binding site" evidence="5">
    <location>
        <position position="225"/>
    </location>
    <ligand>
        <name>isopentenyl diphosphate</name>
        <dbReference type="ChEBI" id="CHEBI:128769"/>
    </ligand>
</feature>
<organism evidence="6 7">
    <name type="scientific">Maribellus comscasis</name>
    <dbReference type="NCBI Taxonomy" id="2681766"/>
    <lineage>
        <taxon>Bacteria</taxon>
        <taxon>Pseudomonadati</taxon>
        <taxon>Bacteroidota</taxon>
        <taxon>Bacteroidia</taxon>
        <taxon>Marinilabiliales</taxon>
        <taxon>Prolixibacteraceae</taxon>
        <taxon>Maribellus</taxon>
    </lineage>
</organism>
<feature type="binding site" evidence="5">
    <location>
        <position position="197"/>
    </location>
    <ligand>
        <name>[4Fe-4S] cluster</name>
        <dbReference type="ChEBI" id="CHEBI:49883"/>
    </ligand>
</feature>
<feature type="binding site" evidence="5">
    <location>
        <position position="40"/>
    </location>
    <ligand>
        <name>dimethylallyl diphosphate</name>
        <dbReference type="ChEBI" id="CHEBI:57623"/>
    </ligand>
</feature>
<dbReference type="UniPathway" id="UPA00059">
    <property type="reaction ID" value="UER00105"/>
</dbReference>
<feature type="binding site" evidence="5">
    <location>
        <position position="128"/>
    </location>
    <ligand>
        <name>isopentenyl diphosphate</name>
        <dbReference type="ChEBI" id="CHEBI:128769"/>
    </ligand>
</feature>
<comment type="catalytic activity">
    <reaction evidence="5">
        <text>dimethylallyl diphosphate + 2 oxidized [2Fe-2S]-[ferredoxin] + H2O = (2E)-4-hydroxy-3-methylbut-2-enyl diphosphate + 2 reduced [2Fe-2S]-[ferredoxin] + 2 H(+)</text>
        <dbReference type="Rhea" id="RHEA:24825"/>
        <dbReference type="Rhea" id="RHEA-COMP:10000"/>
        <dbReference type="Rhea" id="RHEA-COMP:10001"/>
        <dbReference type="ChEBI" id="CHEBI:15377"/>
        <dbReference type="ChEBI" id="CHEBI:15378"/>
        <dbReference type="ChEBI" id="CHEBI:33737"/>
        <dbReference type="ChEBI" id="CHEBI:33738"/>
        <dbReference type="ChEBI" id="CHEBI:57623"/>
        <dbReference type="ChEBI" id="CHEBI:128753"/>
        <dbReference type="EC" id="1.17.7.4"/>
    </reaction>
</comment>
<dbReference type="UniPathway" id="UPA00056">
    <property type="reaction ID" value="UER00097"/>
</dbReference>
<comment type="catalytic activity">
    <reaction evidence="5">
        <text>isopentenyl diphosphate + 2 oxidized [2Fe-2S]-[ferredoxin] + H2O = (2E)-4-hydroxy-3-methylbut-2-enyl diphosphate + 2 reduced [2Fe-2S]-[ferredoxin] + 2 H(+)</text>
        <dbReference type="Rhea" id="RHEA:24488"/>
        <dbReference type="Rhea" id="RHEA-COMP:10000"/>
        <dbReference type="Rhea" id="RHEA-COMP:10001"/>
        <dbReference type="ChEBI" id="CHEBI:15377"/>
        <dbReference type="ChEBI" id="CHEBI:15378"/>
        <dbReference type="ChEBI" id="CHEBI:33737"/>
        <dbReference type="ChEBI" id="CHEBI:33738"/>
        <dbReference type="ChEBI" id="CHEBI:128753"/>
        <dbReference type="ChEBI" id="CHEBI:128769"/>
        <dbReference type="EC" id="1.17.7.4"/>
    </reaction>
</comment>
<comment type="pathway">
    <text evidence="5">Isoprenoid biosynthesis; isopentenyl diphosphate biosynthesis via DXP pathway; isopentenyl diphosphate from 1-deoxy-D-xylulose 5-phosphate: step 6/6.</text>
</comment>
<sequence>MKVEIDRRSGFCFGVIKAIKSAESELKDSPQLYCLGDIVHNGEEVKRLEKMGLKSISKEEYFKLKDCKVLIRAHGEPPETYEHAKKNNIELLDATCPVVITLQERVRDSYQNIRSHNGQVVIYGKKGHAEIIGLSGQTDYSAIVLENKNDISKIDPSRPVSLYSQTTKRIEDFYEIAEAVKNHVDPGLRVDIKDTICRQVSNRVPHLKKFAKNYDMVILVAGEKSSNGRYLFSICKEENPNAHLIARVEDIQPEWFENVESVGICGATSTPNWLMENVQEWISKKFEKTVSQ</sequence>
<evidence type="ECO:0000256" key="4">
    <source>
        <dbReference type="ARBA" id="ARBA00023014"/>
    </source>
</evidence>
<dbReference type="EC" id="1.17.7.4" evidence="5"/>
<feature type="binding site" evidence="5">
    <location>
        <position position="74"/>
    </location>
    <ligand>
        <name>isopentenyl diphosphate</name>
        <dbReference type="ChEBI" id="CHEBI:128769"/>
    </ligand>
</feature>
<comment type="function">
    <text evidence="5">Catalyzes the conversion of 1-hydroxy-2-methyl-2-(E)-butenyl 4-diphosphate (HMBPP) into a mixture of isopentenyl diphosphate (IPP) and dimethylallyl diphosphate (DMAPP). Acts in the terminal step of the DOXP/MEP pathway for isoprenoid precursor biosynthesis.</text>
</comment>
<feature type="binding site" evidence="5">
    <location>
        <position position="128"/>
    </location>
    <ligand>
        <name>(2E)-4-hydroxy-3-methylbut-2-enyl diphosphate</name>
        <dbReference type="ChEBI" id="CHEBI:128753"/>
    </ligand>
</feature>
<evidence type="ECO:0000256" key="2">
    <source>
        <dbReference type="ARBA" id="ARBA00022723"/>
    </source>
</evidence>
<dbReference type="GO" id="GO:0050992">
    <property type="term" value="P:dimethylallyl diphosphate biosynthetic process"/>
    <property type="evidence" value="ECO:0007669"/>
    <property type="project" value="UniProtKB-UniRule"/>
</dbReference>
<feature type="binding site" evidence="5">
    <location>
        <position position="226"/>
    </location>
    <ligand>
        <name>(2E)-4-hydroxy-3-methylbut-2-enyl diphosphate</name>
        <dbReference type="ChEBI" id="CHEBI:128753"/>
    </ligand>
</feature>
<feature type="binding site" evidence="5">
    <location>
        <position position="225"/>
    </location>
    <ligand>
        <name>(2E)-4-hydroxy-3-methylbut-2-enyl diphosphate</name>
        <dbReference type="ChEBI" id="CHEBI:128753"/>
    </ligand>
</feature>
<gene>
    <name evidence="5" type="primary">ispH</name>
    <name evidence="6" type="ORF">GM418_06400</name>
</gene>
<dbReference type="InterPro" id="IPR003451">
    <property type="entry name" value="LytB/IspH"/>
</dbReference>
<name>A0A6I6JT32_9BACT</name>
<feature type="binding site" evidence="5">
    <location>
        <position position="269"/>
    </location>
    <ligand>
        <name>isopentenyl diphosphate</name>
        <dbReference type="ChEBI" id="CHEBI:128769"/>
    </ligand>
</feature>
<evidence type="ECO:0000256" key="1">
    <source>
        <dbReference type="ARBA" id="ARBA00022485"/>
    </source>
</evidence>
<feature type="binding site" evidence="5">
    <location>
        <position position="96"/>
    </location>
    <ligand>
        <name>[4Fe-4S] cluster</name>
        <dbReference type="ChEBI" id="CHEBI:49883"/>
    </ligand>
</feature>
<keyword evidence="3 5" id="KW-0408">Iron</keyword>
<dbReference type="PANTHER" id="PTHR30426">
    <property type="entry name" value="4-HYDROXY-3-METHYLBUT-2-ENYL DIPHOSPHATE REDUCTASE"/>
    <property type="match status" value="1"/>
</dbReference>
<feature type="binding site" evidence="5">
    <location>
        <position position="226"/>
    </location>
    <ligand>
        <name>dimethylallyl diphosphate</name>
        <dbReference type="ChEBI" id="CHEBI:57623"/>
    </ligand>
</feature>
<reference evidence="6 7" key="1">
    <citation type="submission" date="2019-11" db="EMBL/GenBank/DDBJ databases">
        <authorList>
            <person name="Zheng R.K."/>
            <person name="Sun C.M."/>
        </authorList>
    </citation>
    <scope>NUCLEOTIDE SEQUENCE [LARGE SCALE GENOMIC DNA]</scope>
    <source>
        <strain evidence="6 7">WC007</strain>
    </source>
</reference>
<feature type="binding site" evidence="5">
    <location>
        <position position="269"/>
    </location>
    <ligand>
        <name>(2E)-4-hydroxy-3-methylbut-2-enyl diphosphate</name>
        <dbReference type="ChEBI" id="CHEBI:128753"/>
    </ligand>
</feature>
<dbReference type="AlphaFoldDB" id="A0A6I6JT32"/>
<feature type="binding site" evidence="5">
    <location>
        <position position="128"/>
    </location>
    <ligand>
        <name>dimethylallyl diphosphate</name>
        <dbReference type="ChEBI" id="CHEBI:57623"/>
    </ligand>
</feature>
<evidence type="ECO:0000256" key="5">
    <source>
        <dbReference type="HAMAP-Rule" id="MF_00191"/>
    </source>
</evidence>
<dbReference type="CDD" id="cd13944">
    <property type="entry name" value="lytB_ispH"/>
    <property type="match status" value="1"/>
</dbReference>
<feature type="binding site" evidence="5">
    <location>
        <position position="166"/>
    </location>
    <ligand>
        <name>(2E)-4-hydroxy-3-methylbut-2-enyl diphosphate</name>
        <dbReference type="ChEBI" id="CHEBI:128753"/>
    </ligand>
</feature>
<evidence type="ECO:0000313" key="6">
    <source>
        <dbReference type="EMBL" id="QGY43302.1"/>
    </source>
</evidence>
<comment type="pathway">
    <text evidence="5">Isoprenoid biosynthesis; dimethylallyl diphosphate biosynthesis; dimethylallyl diphosphate from (2E)-4-hydroxy-3-methylbutenyl diphosphate: step 1/1.</text>
</comment>
<keyword evidence="1 5" id="KW-0004">4Fe-4S</keyword>
<dbReference type="Gene3D" id="3.40.1010.20">
    <property type="entry name" value="4-hydroxy-3-methylbut-2-enyl diphosphate reductase, catalytic domain"/>
    <property type="match status" value="2"/>
</dbReference>
<evidence type="ECO:0000256" key="3">
    <source>
        <dbReference type="ARBA" id="ARBA00023004"/>
    </source>
</evidence>
<feature type="binding site" evidence="5">
    <location>
        <position position="12"/>
    </location>
    <ligand>
        <name>[4Fe-4S] cluster</name>
        <dbReference type="ChEBI" id="CHEBI:49883"/>
    </ligand>
</feature>
<keyword evidence="5 6" id="KW-0560">Oxidoreductase</keyword>
<dbReference type="GO" id="GO:0019288">
    <property type="term" value="P:isopentenyl diphosphate biosynthetic process, methylerythritol 4-phosphate pathway"/>
    <property type="evidence" value="ECO:0007669"/>
    <property type="project" value="UniProtKB-UniRule"/>
</dbReference>
<feature type="active site" description="Proton donor" evidence="5">
    <location>
        <position position="130"/>
    </location>
</feature>
<dbReference type="EMBL" id="CP046401">
    <property type="protein sequence ID" value="QGY43302.1"/>
    <property type="molecule type" value="Genomic_DNA"/>
</dbReference>
<feature type="binding site" evidence="5">
    <location>
        <position position="227"/>
    </location>
    <ligand>
        <name>dimethylallyl diphosphate</name>
        <dbReference type="ChEBI" id="CHEBI:57623"/>
    </ligand>
</feature>
<dbReference type="GO" id="GO:0051745">
    <property type="term" value="F:4-hydroxy-3-methylbut-2-enyl diphosphate reductase activity"/>
    <property type="evidence" value="ECO:0007669"/>
    <property type="project" value="UniProtKB-UniRule"/>
</dbReference>
<feature type="binding site" evidence="5">
    <location>
        <position position="227"/>
    </location>
    <ligand>
        <name>(2E)-4-hydroxy-3-methylbut-2-enyl diphosphate</name>
        <dbReference type="ChEBI" id="CHEBI:128753"/>
    </ligand>
</feature>
<feature type="binding site" evidence="5">
    <location>
        <position position="74"/>
    </location>
    <ligand>
        <name>dimethylallyl diphosphate</name>
        <dbReference type="ChEBI" id="CHEBI:57623"/>
    </ligand>
</feature>
<accession>A0A6I6JT32</accession>
<dbReference type="KEGG" id="mcos:GM418_06400"/>
<dbReference type="HAMAP" id="MF_00191">
    <property type="entry name" value="IspH"/>
    <property type="match status" value="1"/>
</dbReference>
<keyword evidence="4 5" id="KW-0411">Iron-sulfur</keyword>
<dbReference type="GO" id="GO:0016114">
    <property type="term" value="P:terpenoid biosynthetic process"/>
    <property type="evidence" value="ECO:0007669"/>
    <property type="project" value="UniProtKB-UniRule"/>
</dbReference>
<keyword evidence="2 5" id="KW-0479">Metal-binding</keyword>
<dbReference type="Pfam" id="PF02401">
    <property type="entry name" value="LYTB"/>
    <property type="match status" value="1"/>
</dbReference>
<feature type="binding site" evidence="5">
    <location>
        <position position="225"/>
    </location>
    <ligand>
        <name>dimethylallyl diphosphate</name>
        <dbReference type="ChEBI" id="CHEBI:57623"/>
    </ligand>
</feature>
<keyword evidence="7" id="KW-1185">Reference proteome</keyword>
<feature type="binding site" evidence="5">
    <location>
        <position position="40"/>
    </location>
    <ligand>
        <name>isopentenyl diphosphate</name>
        <dbReference type="ChEBI" id="CHEBI:128769"/>
    </ligand>
</feature>
<comment type="similarity">
    <text evidence="5">Belongs to the IspH family.</text>
</comment>
<dbReference type="PANTHER" id="PTHR30426:SF0">
    <property type="entry name" value="4-HYDROXY-3-METHYLBUT-2-ENYL DIPHOSPHATE REDUCTASE"/>
    <property type="match status" value="1"/>
</dbReference>
<evidence type="ECO:0000313" key="7">
    <source>
        <dbReference type="Proteomes" id="UP000428260"/>
    </source>
</evidence>
<feature type="binding site" evidence="5">
    <location>
        <position position="227"/>
    </location>
    <ligand>
        <name>isopentenyl diphosphate</name>
        <dbReference type="ChEBI" id="CHEBI:128769"/>
    </ligand>
</feature>
<dbReference type="Gene3D" id="3.40.50.11270">
    <property type="match status" value="1"/>
</dbReference>
<feature type="binding site" evidence="5">
    <location>
        <position position="226"/>
    </location>
    <ligand>
        <name>isopentenyl diphosphate</name>
        <dbReference type="ChEBI" id="CHEBI:128769"/>
    </ligand>
</feature>
<proteinExistence type="inferred from homology"/>
<dbReference type="GO" id="GO:0051539">
    <property type="term" value="F:4 iron, 4 sulfur cluster binding"/>
    <property type="evidence" value="ECO:0007669"/>
    <property type="project" value="UniProtKB-UniRule"/>
</dbReference>
<feature type="binding site" evidence="5">
    <location>
        <position position="74"/>
    </location>
    <ligand>
        <name>(2E)-4-hydroxy-3-methylbut-2-enyl diphosphate</name>
        <dbReference type="ChEBI" id="CHEBI:128753"/>
    </ligand>
</feature>